<sequence>MGSVTCALHRQAWRGAPVCETAVVSGSDGRALRRFMRRGVHLHVFFTRVAQDAGRVAPARNLYKFSSISDLRSDPSLSSIMNSYIKSLDPLHLTMSS</sequence>
<accession>A0A392MKJ2</accession>
<dbReference type="AlphaFoldDB" id="A0A392MKJ2"/>
<dbReference type="Proteomes" id="UP000265520">
    <property type="component" value="Unassembled WGS sequence"/>
</dbReference>
<proteinExistence type="predicted"/>
<dbReference type="EMBL" id="LXQA010011807">
    <property type="protein sequence ID" value="MCH87238.1"/>
    <property type="molecule type" value="Genomic_DNA"/>
</dbReference>
<keyword evidence="2" id="KW-1185">Reference proteome</keyword>
<comment type="caution">
    <text evidence="1">The sequence shown here is derived from an EMBL/GenBank/DDBJ whole genome shotgun (WGS) entry which is preliminary data.</text>
</comment>
<protein>
    <submittedName>
        <fullName evidence="1">Uncharacterized protein</fullName>
    </submittedName>
</protein>
<evidence type="ECO:0000313" key="1">
    <source>
        <dbReference type="EMBL" id="MCH87238.1"/>
    </source>
</evidence>
<evidence type="ECO:0000313" key="2">
    <source>
        <dbReference type="Proteomes" id="UP000265520"/>
    </source>
</evidence>
<name>A0A392MKJ2_9FABA</name>
<organism evidence="1 2">
    <name type="scientific">Trifolium medium</name>
    <dbReference type="NCBI Taxonomy" id="97028"/>
    <lineage>
        <taxon>Eukaryota</taxon>
        <taxon>Viridiplantae</taxon>
        <taxon>Streptophyta</taxon>
        <taxon>Embryophyta</taxon>
        <taxon>Tracheophyta</taxon>
        <taxon>Spermatophyta</taxon>
        <taxon>Magnoliopsida</taxon>
        <taxon>eudicotyledons</taxon>
        <taxon>Gunneridae</taxon>
        <taxon>Pentapetalae</taxon>
        <taxon>rosids</taxon>
        <taxon>fabids</taxon>
        <taxon>Fabales</taxon>
        <taxon>Fabaceae</taxon>
        <taxon>Papilionoideae</taxon>
        <taxon>50 kb inversion clade</taxon>
        <taxon>NPAAA clade</taxon>
        <taxon>Hologalegina</taxon>
        <taxon>IRL clade</taxon>
        <taxon>Trifolieae</taxon>
        <taxon>Trifolium</taxon>
    </lineage>
</organism>
<reference evidence="1 2" key="1">
    <citation type="journal article" date="2018" name="Front. Plant Sci.">
        <title>Red Clover (Trifolium pratense) and Zigzag Clover (T. medium) - A Picture of Genomic Similarities and Differences.</title>
        <authorList>
            <person name="Dluhosova J."/>
            <person name="Istvanek J."/>
            <person name="Nedelnik J."/>
            <person name="Repkova J."/>
        </authorList>
    </citation>
    <scope>NUCLEOTIDE SEQUENCE [LARGE SCALE GENOMIC DNA]</scope>
    <source>
        <strain evidence="2">cv. 10/8</strain>
        <tissue evidence="1">Leaf</tissue>
    </source>
</reference>
<gene>
    <name evidence="1" type="ORF">A2U01_0008104</name>
</gene>